<keyword evidence="3" id="KW-1185">Reference proteome</keyword>
<dbReference type="InParanoid" id="W3WTS8"/>
<dbReference type="KEGG" id="pfy:PFICI_11613"/>
<dbReference type="HOGENOM" id="CLU_004184_7_4_1"/>
<accession>W3WTS8</accession>
<dbReference type="Pfam" id="PF06985">
    <property type="entry name" value="HET"/>
    <property type="match status" value="1"/>
</dbReference>
<proteinExistence type="predicted"/>
<dbReference type="GeneID" id="19276626"/>
<dbReference type="RefSeq" id="XP_007838385.1">
    <property type="nucleotide sequence ID" value="XM_007840194.1"/>
</dbReference>
<dbReference type="InterPro" id="IPR052895">
    <property type="entry name" value="HetReg/Transcr_Mod"/>
</dbReference>
<dbReference type="eggNOG" id="ENOG502T5XW">
    <property type="taxonomic scope" value="Eukaryota"/>
</dbReference>
<evidence type="ECO:0000259" key="1">
    <source>
        <dbReference type="Pfam" id="PF06985"/>
    </source>
</evidence>
<name>W3WTS8_PESFW</name>
<dbReference type="PANTHER" id="PTHR24148">
    <property type="entry name" value="ANKYRIN REPEAT DOMAIN-CONTAINING PROTEIN 39 HOMOLOG-RELATED"/>
    <property type="match status" value="1"/>
</dbReference>
<evidence type="ECO:0000313" key="3">
    <source>
        <dbReference type="Proteomes" id="UP000030651"/>
    </source>
</evidence>
<organism evidence="2 3">
    <name type="scientific">Pestalotiopsis fici (strain W106-1 / CGMCC3.15140)</name>
    <dbReference type="NCBI Taxonomy" id="1229662"/>
    <lineage>
        <taxon>Eukaryota</taxon>
        <taxon>Fungi</taxon>
        <taxon>Dikarya</taxon>
        <taxon>Ascomycota</taxon>
        <taxon>Pezizomycotina</taxon>
        <taxon>Sordariomycetes</taxon>
        <taxon>Xylariomycetidae</taxon>
        <taxon>Amphisphaeriales</taxon>
        <taxon>Sporocadaceae</taxon>
        <taxon>Pestalotiopsis</taxon>
    </lineage>
</organism>
<dbReference type="EMBL" id="KI912117">
    <property type="protein sequence ID" value="ETS76226.1"/>
    <property type="molecule type" value="Genomic_DNA"/>
</dbReference>
<sequence>MAATSAIYKPLDPDVRQIRLLTLHRAIDHTKLISVKLETVPFTPETEYIALSYVWGNPNVGVDILVNEVPFSVGVNLASALWDFHQHKLLCGVPDGRPLPLWVDAISINQDDLRERSEQVAFMGAIYGNARHVFSWLGRPDEKKIDVALDLIHDIMGWMDPEYISDSDEDIDLGRSGEGSEIHSDDDYDDACAFRRPDGGDKVQDSEEADVENCNSIFDESSLDLESVSTHIGVYEHLPSRYTDLLDPCYNPHEPTIKYFLEGISRRPDLCVSNIDDFIMPNELWNTICELFFSPYWTRVWVQQEMALARQTDHCHRLFCGRSHLSMKNLDTFAKITDGAATLRLRPSQMDETLWNVLHTGIWQWLNTLTYIVRRLRPARQEQGLDRVYPLLSVATSCKATDPRDAVYALDAVLGLGMTPNYDLPVKDVYLQWFHQERKKLELESGNLNFFYTTILNYASTTIGDDRENSIPSWLPDLRAVRNPTIWNRFRRDKIDHSIMPQTLTHFKGEEMNVCGCMCGTIESLRPFSGLWNSEELEDIGEIFRQFDDFMKQQTKSQADIREVFEPTLEKALIQALCQGRDPRHNDNRKVDNWQLFWNVIRYCATENPTLTGVSKILLDDINDLIQDFPVNPIRGSHISQASISAPLFLRLMQKNLTTSIESQILMTKNGYVGRCYMAVRRDDQVCILNGIDYPVVLRRVDESWIFVGMCYVYGISHVDAAEVIKRDGLEVEWFSIR</sequence>
<dbReference type="Proteomes" id="UP000030651">
    <property type="component" value="Unassembled WGS sequence"/>
</dbReference>
<dbReference type="InterPro" id="IPR010730">
    <property type="entry name" value="HET"/>
</dbReference>
<feature type="domain" description="Heterokaryon incompatibility" evidence="1">
    <location>
        <begin position="48"/>
        <end position="156"/>
    </location>
</feature>
<dbReference type="PANTHER" id="PTHR24148:SF82">
    <property type="entry name" value="HETEROKARYON INCOMPATIBILITY DOMAIN-CONTAINING PROTEIN"/>
    <property type="match status" value="1"/>
</dbReference>
<evidence type="ECO:0000313" key="2">
    <source>
        <dbReference type="EMBL" id="ETS76226.1"/>
    </source>
</evidence>
<gene>
    <name evidence="2" type="ORF">PFICI_11613</name>
</gene>
<dbReference type="STRING" id="1229662.W3WTS8"/>
<dbReference type="AlphaFoldDB" id="W3WTS8"/>
<reference evidence="3" key="1">
    <citation type="journal article" date="2015" name="BMC Genomics">
        <title>Genomic and transcriptomic analysis of the endophytic fungus Pestalotiopsis fici reveals its lifestyle and high potential for synthesis of natural products.</title>
        <authorList>
            <person name="Wang X."/>
            <person name="Zhang X."/>
            <person name="Liu L."/>
            <person name="Xiang M."/>
            <person name="Wang W."/>
            <person name="Sun X."/>
            <person name="Che Y."/>
            <person name="Guo L."/>
            <person name="Liu G."/>
            <person name="Guo L."/>
            <person name="Wang C."/>
            <person name="Yin W.B."/>
            <person name="Stadler M."/>
            <person name="Zhang X."/>
            <person name="Liu X."/>
        </authorList>
    </citation>
    <scope>NUCLEOTIDE SEQUENCE [LARGE SCALE GENOMIC DNA]</scope>
    <source>
        <strain evidence="3">W106-1 / CGMCC3.15140</strain>
    </source>
</reference>
<dbReference type="OMA" id="PETEYIA"/>
<protein>
    <recommendedName>
        <fullName evidence="1">Heterokaryon incompatibility domain-containing protein</fullName>
    </recommendedName>
</protein>
<dbReference type="OrthoDB" id="5386682at2759"/>